<organism evidence="4 5">
    <name type="scientific">Haliscomenobacter hydrossis (strain ATCC 27775 / DSM 1100 / LMG 10767 / O)</name>
    <dbReference type="NCBI Taxonomy" id="760192"/>
    <lineage>
        <taxon>Bacteria</taxon>
        <taxon>Pseudomonadati</taxon>
        <taxon>Bacteroidota</taxon>
        <taxon>Saprospiria</taxon>
        <taxon>Saprospirales</taxon>
        <taxon>Haliscomenobacteraceae</taxon>
        <taxon>Haliscomenobacter</taxon>
    </lineage>
</organism>
<reference key="2">
    <citation type="submission" date="2011-04" db="EMBL/GenBank/DDBJ databases">
        <title>Complete sequence of plasmid 3 of Haliscomenobacter hydrossis DSM 1100.</title>
        <authorList>
            <consortium name="US DOE Joint Genome Institute (JGI-PGF)"/>
            <person name="Lucas S."/>
            <person name="Han J."/>
            <person name="Lapidus A."/>
            <person name="Bruce D."/>
            <person name="Goodwin L."/>
            <person name="Pitluck S."/>
            <person name="Peters L."/>
            <person name="Kyrpides N."/>
            <person name="Mavromatis K."/>
            <person name="Ivanova N."/>
            <person name="Ovchinnikova G."/>
            <person name="Pagani I."/>
            <person name="Daligault H."/>
            <person name="Detter J.C."/>
            <person name="Han C."/>
            <person name="Land M."/>
            <person name="Hauser L."/>
            <person name="Markowitz V."/>
            <person name="Cheng J.-F."/>
            <person name="Hugenholtz P."/>
            <person name="Woyke T."/>
            <person name="Wu D."/>
            <person name="Verbarg S."/>
            <person name="Frueling A."/>
            <person name="Brambilla E."/>
            <person name="Klenk H.-P."/>
            <person name="Eisen J.A."/>
        </authorList>
    </citation>
    <scope>NUCLEOTIDE SEQUENCE</scope>
    <source>
        <strain>DSM 1100</strain>
    </source>
</reference>
<dbReference type="Pfam" id="PF13385">
    <property type="entry name" value="Laminin_G_3"/>
    <property type="match status" value="1"/>
</dbReference>
<dbReference type="AlphaFoldDB" id="F4L897"/>
<accession>F4L897</accession>
<gene>
    <name evidence="4" type="ordered locus">Halhy_6792</name>
</gene>
<dbReference type="InterPro" id="IPR011444">
    <property type="entry name" value="DUF1549"/>
</dbReference>
<evidence type="ECO:0000259" key="1">
    <source>
        <dbReference type="Pfam" id="PF07583"/>
    </source>
</evidence>
<evidence type="ECO:0000259" key="3">
    <source>
        <dbReference type="Pfam" id="PF07635"/>
    </source>
</evidence>
<reference evidence="4 5" key="1">
    <citation type="journal article" date="2011" name="Stand. Genomic Sci.">
        <title>Complete genome sequence of Haliscomenobacter hydrossis type strain (O).</title>
        <authorList>
            <consortium name="US DOE Joint Genome Institute (JGI-PGF)"/>
            <person name="Daligault H."/>
            <person name="Lapidus A."/>
            <person name="Zeytun A."/>
            <person name="Nolan M."/>
            <person name="Lucas S."/>
            <person name="Del Rio T.G."/>
            <person name="Tice H."/>
            <person name="Cheng J.F."/>
            <person name="Tapia R."/>
            <person name="Han C."/>
            <person name="Goodwin L."/>
            <person name="Pitluck S."/>
            <person name="Liolios K."/>
            <person name="Pagani I."/>
            <person name="Ivanova N."/>
            <person name="Huntemann M."/>
            <person name="Mavromatis K."/>
            <person name="Mikhailova N."/>
            <person name="Pati A."/>
            <person name="Chen A."/>
            <person name="Palaniappan K."/>
            <person name="Land M."/>
            <person name="Hauser L."/>
            <person name="Brambilla E.M."/>
            <person name="Rohde M."/>
            <person name="Verbarg S."/>
            <person name="Goker M."/>
            <person name="Bristow J."/>
            <person name="Eisen J.A."/>
            <person name="Markowitz V."/>
            <person name="Hugenholtz P."/>
            <person name="Kyrpides N.C."/>
            <person name="Klenk H.P."/>
            <person name="Woyke T."/>
        </authorList>
    </citation>
    <scope>NUCLEOTIDE SEQUENCE [LARGE SCALE GENOMIC DNA]</scope>
    <source>
        <strain evidence="5">ATCC 27775 / DSM 1100 / LMG 10767 / O</strain>
        <plasmid evidence="5">Plasmid pHALHY03</plasmid>
    </source>
</reference>
<dbReference type="eggNOG" id="COG3748">
    <property type="taxonomic scope" value="Bacteria"/>
</dbReference>
<dbReference type="InterPro" id="IPR011429">
    <property type="entry name" value="Cyt_c_Planctomycete-type"/>
</dbReference>
<evidence type="ECO:0000313" key="4">
    <source>
        <dbReference type="EMBL" id="AEE54605.1"/>
    </source>
</evidence>
<dbReference type="Proteomes" id="UP000008461">
    <property type="component" value="Plasmid pHALHY03"/>
</dbReference>
<dbReference type="InterPro" id="IPR036909">
    <property type="entry name" value="Cyt_c-like_dom_sf"/>
</dbReference>
<sequence>MNQRNIVSGFVILLLFLAAKPLVETDPQPRVKKQTSPHKTESIGSKLDAFAQLRCLFVSPRRHDDTTFFALRASKNTTLASCSAEQNVVSSCRRGEKTFWRSQNTSLVLKKAESDLTHLFSAATKVKATKTTISPAEPKLDFNSQIKPILADRCFKCHGPDENKVDAGLQLTSFKKATALLESGKRAIVPFKPQESELVKRILTTDPDDVMPSPKSNLSLTEAEKKLLIQWIEQGAEYQEHWAFIPPATHQVPSVQNKTWVKNPIDYFIAQKLEEKGLKPNAEANKETLIRRLYLDLTGLPPSVAEVRSFVNDPSPLAYPNLVDLLLASPHYGERMALEWLDVARYADSHGYQDDGLRNTYPYRDWVIRAFNQNLPFHEFITWQLAGDLLPNPTRDQLLATCFNRNHQQSQEGGVVDEEYRVEYVADRVNTFGKAFLGLTTECARCHTHKYDPIEHKDYYSLFAFFNQNNDTGIVPYNGEASPTVILPSPAAEKSLDSLRATMQPHLSKVKVSKQYLQDLEKWMQSLQTEAKNVLSKPSGRVLHLDFETLDTTLTIDHVTPPSKEELAKRAKEIEKSKKDSTVKIKPLAKIKGFRNLEKSDTSLKAASFLGDRDKYPQQTEGKKGHGIIFRGDAGMYTGPALNYDRQQPFSLSIWVKLLKKGEEGPIFNRTNGDAEGYRGWLCKLHKDGTLSFQFNHVWPANAIDFRTIDSLKVGEWTHLALTYDGSSKAAGVRFWINGMTPKYELLTDDLQKSIVFARHQFIRAKKNFMLGMEQGNNSKTIQHVAMDELQVFNRQLSEIEVLDLFDEQQRITTLLAKPTLNATEQQQVLEFYLLRGLQPEFAASQASLLVLRQQENELVTDQEEVMIMRDRQAYRKTYILNRGAYDAPSDIEVTPGTLGKVFPFDEKKYPRNRLGLAQWLLAPENPLFARVAVNRYWQMLFGKGLVETQEDFGNQGALPSHPALLDWLALDFRAKNWDVKAFIRQIVLSATYRQSSIPTPMAKELDFSNNLYSRYPAHRLSAELVRDNALAASGLLVPQIGGPSVYPYQPAGLWEALATRNATVYVQNHGDSLYRRSLYTILKRSAPPPSMLNFDATDRSYCVVRRQKTASPLQALVLMNDPQFVEAARILAEKMVKSSPQVAARLEYGFQALISRKPRADELLELSRLFEKQWAYFQQHPELASQLLKVGEFPRDAQLNEAEVAAYTIVASTLMNFDEFSVKR</sequence>
<proteinExistence type="predicted"/>
<dbReference type="KEGG" id="hhy:Halhy_6792"/>
<dbReference type="GO" id="GO:0005975">
    <property type="term" value="P:carbohydrate metabolic process"/>
    <property type="evidence" value="ECO:0007669"/>
    <property type="project" value="UniProtKB-ARBA"/>
</dbReference>
<dbReference type="SUPFAM" id="SSF49899">
    <property type="entry name" value="Concanavalin A-like lectins/glucanases"/>
    <property type="match status" value="1"/>
</dbReference>
<dbReference type="InterPro" id="IPR013320">
    <property type="entry name" value="ConA-like_dom_sf"/>
</dbReference>
<feature type="domain" description="DUF1549" evidence="1">
    <location>
        <begin position="264"/>
        <end position="469"/>
    </location>
</feature>
<dbReference type="Pfam" id="PF07583">
    <property type="entry name" value="PSCyt2"/>
    <property type="match status" value="1"/>
</dbReference>
<name>F4L897_HALH1</name>
<dbReference type="OrthoDB" id="9768966at2"/>
<protein>
    <recommendedName>
        <fullName evidence="6">Cytochrome c domain-containing protein</fullName>
    </recommendedName>
</protein>
<dbReference type="InterPro" id="IPR022655">
    <property type="entry name" value="DUF1553"/>
</dbReference>
<evidence type="ECO:0000313" key="5">
    <source>
        <dbReference type="Proteomes" id="UP000008461"/>
    </source>
</evidence>
<dbReference type="Gene3D" id="2.60.120.200">
    <property type="match status" value="1"/>
</dbReference>
<keyword evidence="5" id="KW-1185">Reference proteome</keyword>
<dbReference type="Pfam" id="PF07635">
    <property type="entry name" value="PSCyt1"/>
    <property type="match status" value="1"/>
</dbReference>
<dbReference type="GO" id="GO:0020037">
    <property type="term" value="F:heme binding"/>
    <property type="evidence" value="ECO:0007669"/>
    <property type="project" value="InterPro"/>
</dbReference>
<evidence type="ECO:0000259" key="2">
    <source>
        <dbReference type="Pfam" id="PF07587"/>
    </source>
</evidence>
<keyword evidence="4" id="KW-0614">Plasmid</keyword>
<dbReference type="HOGENOM" id="CLU_005632_1_0_10"/>
<geneLocation type="plasmid" evidence="4 5">
    <name>pHALHY03</name>
</geneLocation>
<feature type="domain" description="Cytochrome C Planctomycete-type" evidence="3">
    <location>
        <begin position="154"/>
        <end position="212"/>
    </location>
</feature>
<feature type="domain" description="DUF1553" evidence="2">
    <location>
        <begin position="913"/>
        <end position="1169"/>
    </location>
</feature>
<dbReference type="Pfam" id="PF07587">
    <property type="entry name" value="PSD1"/>
    <property type="match status" value="1"/>
</dbReference>
<dbReference type="PANTHER" id="PTHR35889">
    <property type="entry name" value="CYCLOINULO-OLIGOSACCHARIDE FRUCTANOTRANSFERASE-RELATED"/>
    <property type="match status" value="1"/>
</dbReference>
<dbReference type="EMBL" id="CP002694">
    <property type="protein sequence ID" value="AEE54605.1"/>
    <property type="molecule type" value="Genomic_DNA"/>
</dbReference>
<evidence type="ECO:0008006" key="6">
    <source>
        <dbReference type="Google" id="ProtNLM"/>
    </source>
</evidence>
<dbReference type="GO" id="GO:0004553">
    <property type="term" value="F:hydrolase activity, hydrolyzing O-glycosyl compounds"/>
    <property type="evidence" value="ECO:0007669"/>
    <property type="project" value="UniProtKB-ARBA"/>
</dbReference>
<dbReference type="SUPFAM" id="SSF46626">
    <property type="entry name" value="Cytochrome c"/>
    <property type="match status" value="1"/>
</dbReference>
<dbReference type="PANTHER" id="PTHR35889:SF3">
    <property type="entry name" value="F-BOX DOMAIN-CONTAINING PROTEIN"/>
    <property type="match status" value="1"/>
</dbReference>
<dbReference type="GO" id="GO:0009055">
    <property type="term" value="F:electron transfer activity"/>
    <property type="evidence" value="ECO:0007669"/>
    <property type="project" value="InterPro"/>
</dbReference>